<comment type="caution">
    <text evidence="3">The sequence shown here is derived from an EMBL/GenBank/DDBJ whole genome shotgun (WGS) entry which is preliminary data.</text>
</comment>
<accession>A0AA41S8E1</accession>
<dbReference type="InterPro" id="IPR025521">
    <property type="entry name" value="Neprosin_propep"/>
</dbReference>
<keyword evidence="1" id="KW-0472">Membrane</keyword>
<gene>
    <name evidence="3" type="ORF">MKW94_003669</name>
</gene>
<dbReference type="Pfam" id="PF14365">
    <property type="entry name" value="Neprosin_AP"/>
    <property type="match status" value="1"/>
</dbReference>
<evidence type="ECO:0000313" key="3">
    <source>
        <dbReference type="EMBL" id="MCL7031977.1"/>
    </source>
</evidence>
<feature type="domain" description="Neprosin PEP catalytic" evidence="2">
    <location>
        <begin position="141"/>
        <end position="391"/>
    </location>
</feature>
<reference evidence="3" key="1">
    <citation type="submission" date="2022-03" db="EMBL/GenBank/DDBJ databases">
        <title>A functionally conserved STORR gene fusion in Papaver species that diverged 16.8 million years ago.</title>
        <authorList>
            <person name="Catania T."/>
        </authorList>
    </citation>
    <scope>NUCLEOTIDE SEQUENCE</scope>
    <source>
        <strain evidence="3">S-191538</strain>
    </source>
</reference>
<keyword evidence="1" id="KW-1133">Transmembrane helix</keyword>
<name>A0AA41S8E1_PAPNU</name>
<dbReference type="Pfam" id="PF03080">
    <property type="entry name" value="Neprosin"/>
    <property type="match status" value="1"/>
</dbReference>
<dbReference type="AlphaFoldDB" id="A0AA41S8E1"/>
<dbReference type="Proteomes" id="UP001177140">
    <property type="component" value="Unassembled WGS sequence"/>
</dbReference>
<protein>
    <recommendedName>
        <fullName evidence="2">Neprosin PEP catalytic domain-containing protein</fullName>
    </recommendedName>
</protein>
<dbReference type="PANTHER" id="PTHR31589:SF110">
    <property type="entry name" value="PROTEIN, PUTATIVE (DUF239)-RELATED"/>
    <property type="match status" value="1"/>
</dbReference>
<dbReference type="InterPro" id="IPR004314">
    <property type="entry name" value="Neprosin"/>
</dbReference>
<organism evidence="3 4">
    <name type="scientific">Papaver nudicaule</name>
    <name type="common">Iceland poppy</name>
    <dbReference type="NCBI Taxonomy" id="74823"/>
    <lineage>
        <taxon>Eukaryota</taxon>
        <taxon>Viridiplantae</taxon>
        <taxon>Streptophyta</taxon>
        <taxon>Embryophyta</taxon>
        <taxon>Tracheophyta</taxon>
        <taxon>Spermatophyta</taxon>
        <taxon>Magnoliopsida</taxon>
        <taxon>Ranunculales</taxon>
        <taxon>Papaveraceae</taxon>
        <taxon>Papaveroideae</taxon>
        <taxon>Papaver</taxon>
    </lineage>
</organism>
<dbReference type="PROSITE" id="PS52045">
    <property type="entry name" value="NEPROSIN_PEP_CD"/>
    <property type="match status" value="1"/>
</dbReference>
<proteinExistence type="predicted"/>
<feature type="transmembrane region" description="Helical" evidence="1">
    <location>
        <begin position="12"/>
        <end position="30"/>
    </location>
</feature>
<dbReference type="InterPro" id="IPR053168">
    <property type="entry name" value="Glutamic_endopeptidase"/>
</dbReference>
<dbReference type="PANTHER" id="PTHR31589">
    <property type="entry name" value="PROTEIN, PUTATIVE (DUF239)-RELATED-RELATED"/>
    <property type="match status" value="1"/>
</dbReference>
<keyword evidence="4" id="KW-1185">Reference proteome</keyword>
<evidence type="ECO:0000313" key="4">
    <source>
        <dbReference type="Proteomes" id="UP001177140"/>
    </source>
</evidence>
<evidence type="ECO:0000256" key="1">
    <source>
        <dbReference type="SAM" id="Phobius"/>
    </source>
</evidence>
<evidence type="ECO:0000259" key="2">
    <source>
        <dbReference type="PROSITE" id="PS52045"/>
    </source>
</evidence>
<keyword evidence="1" id="KW-0812">Transmembrane</keyword>
<dbReference type="EMBL" id="JAJJMA010118070">
    <property type="protein sequence ID" value="MCL7031977.1"/>
    <property type="molecule type" value="Genomic_DNA"/>
</dbReference>
<sequence length="391" mass="43687">MASFLDLKVVHFVALLGSLILSYHVSSILVEGRVDMASMLTKQEELSIESQLSILNKHPIKTMHSSWGDTYDCIEFHKQPTFDHPLLKDHKFEMEEESADFVSTGSLKTLMKAAGECPNGTVPIRRTTREDLIRTKLTSNGLGDEYRAGVSYDTKQGETIYGASGWINVWNPSVHQDQFSAAEIVLQSGSQDQANIIKSGWMHCLYGSPQLYGDYVTRGFTYSEGYDGLQKTGCYNTLCHGFIQTHSTITPDMPFTEISKIGGDQIYVTSQIILDKPEGKWWLTLQDIRIGYWPKELFPAFSPGVASVFWGGRVKSGQDGSSPPMCSGQPINEHFADAGFINLLQYIDLNNEPRKPENIKSIIECSKHYNAEYYPKHNILHFGGSGGTECN</sequence>